<dbReference type="EMBL" id="JADCNL010000005">
    <property type="protein sequence ID" value="KAG0480061.1"/>
    <property type="molecule type" value="Genomic_DNA"/>
</dbReference>
<organism evidence="1 2">
    <name type="scientific">Vanilla planifolia</name>
    <name type="common">Vanilla</name>
    <dbReference type="NCBI Taxonomy" id="51239"/>
    <lineage>
        <taxon>Eukaryota</taxon>
        <taxon>Viridiplantae</taxon>
        <taxon>Streptophyta</taxon>
        <taxon>Embryophyta</taxon>
        <taxon>Tracheophyta</taxon>
        <taxon>Spermatophyta</taxon>
        <taxon>Magnoliopsida</taxon>
        <taxon>Liliopsida</taxon>
        <taxon>Asparagales</taxon>
        <taxon>Orchidaceae</taxon>
        <taxon>Vanilloideae</taxon>
        <taxon>Vanilleae</taxon>
        <taxon>Vanilla</taxon>
    </lineage>
</organism>
<evidence type="ECO:0000313" key="1">
    <source>
        <dbReference type="EMBL" id="KAG0480061.1"/>
    </source>
</evidence>
<comment type="caution">
    <text evidence="1">The sequence shown here is derived from an EMBL/GenBank/DDBJ whole genome shotgun (WGS) entry which is preliminary data.</text>
</comment>
<name>A0A835QZI8_VANPL</name>
<proteinExistence type="predicted"/>
<accession>A0A835QZI8</accession>
<reference evidence="1 2" key="1">
    <citation type="journal article" date="2020" name="Nat. Food">
        <title>A phased Vanilla planifolia genome enables genetic improvement of flavour and production.</title>
        <authorList>
            <person name="Hasing T."/>
            <person name="Tang H."/>
            <person name="Brym M."/>
            <person name="Khazi F."/>
            <person name="Huang T."/>
            <person name="Chambers A.H."/>
        </authorList>
    </citation>
    <scope>NUCLEOTIDE SEQUENCE [LARGE SCALE GENOMIC DNA]</scope>
    <source>
        <tissue evidence="1">Leaf</tissue>
    </source>
</reference>
<dbReference type="Proteomes" id="UP000636800">
    <property type="component" value="Chromosome 5"/>
</dbReference>
<gene>
    <name evidence="1" type="ORF">HPP92_010919</name>
</gene>
<protein>
    <submittedName>
        <fullName evidence="1">Uncharacterized protein</fullName>
    </submittedName>
</protein>
<evidence type="ECO:0000313" key="2">
    <source>
        <dbReference type="Proteomes" id="UP000636800"/>
    </source>
</evidence>
<dbReference type="AlphaFoldDB" id="A0A835QZI8"/>
<keyword evidence="2" id="KW-1185">Reference proteome</keyword>
<sequence>MPDLLSYLIAKEYEDIHSKLKHPRSHAQAKHLKVYHRHDDNQVPRHPRQVYLANEEGDAECWDALRESLMQICWRQETSTEVRGR</sequence>
<dbReference type="OrthoDB" id="5590282at2759"/>